<evidence type="ECO:0000313" key="4">
    <source>
        <dbReference type="Proteomes" id="UP000298061"/>
    </source>
</evidence>
<protein>
    <recommendedName>
        <fullName evidence="2">DNA repair protein rhp7 treble clef domain-containing protein</fullName>
    </recommendedName>
</protein>
<organism evidence="3 4">
    <name type="scientific">Hericium alpestre</name>
    <dbReference type="NCBI Taxonomy" id="135208"/>
    <lineage>
        <taxon>Eukaryota</taxon>
        <taxon>Fungi</taxon>
        <taxon>Dikarya</taxon>
        <taxon>Basidiomycota</taxon>
        <taxon>Agaricomycotina</taxon>
        <taxon>Agaricomycetes</taxon>
        <taxon>Russulales</taxon>
        <taxon>Hericiaceae</taxon>
        <taxon>Hericium</taxon>
    </lineage>
</organism>
<gene>
    <name evidence="3" type="ORF">EWM64_g1228</name>
</gene>
<reference evidence="3 4" key="1">
    <citation type="submission" date="2019-02" db="EMBL/GenBank/DDBJ databases">
        <title>Genome sequencing of the rare red list fungi Hericium alpestre (H. flagellum).</title>
        <authorList>
            <person name="Buettner E."/>
            <person name="Kellner H."/>
        </authorList>
    </citation>
    <scope>NUCLEOTIDE SEQUENCE [LARGE SCALE GENOMIC DNA]</scope>
    <source>
        <strain evidence="3 4">DSM 108284</strain>
    </source>
</reference>
<comment type="caution">
    <text evidence="3">The sequence shown here is derived from an EMBL/GenBank/DDBJ whole genome shotgun (WGS) entry which is preliminary data.</text>
</comment>
<dbReference type="OrthoDB" id="421226at2759"/>
<dbReference type="InterPro" id="IPR056451">
    <property type="entry name" value="Znf_Tbcl_Rhp7"/>
</dbReference>
<dbReference type="InterPro" id="IPR032675">
    <property type="entry name" value="LRR_dom_sf"/>
</dbReference>
<feature type="compositionally biased region" description="Polar residues" evidence="1">
    <location>
        <begin position="1"/>
        <end position="13"/>
    </location>
</feature>
<dbReference type="Gene3D" id="3.80.10.10">
    <property type="entry name" value="Ribonuclease Inhibitor"/>
    <property type="match status" value="1"/>
</dbReference>
<dbReference type="AlphaFoldDB" id="A0A4Z0A7Q9"/>
<accession>A0A4Z0A7Q9</accession>
<dbReference type="PANTHER" id="PTHR13318">
    <property type="entry name" value="PARTNER OF PAIRED, ISOFORM B-RELATED"/>
    <property type="match status" value="1"/>
</dbReference>
<dbReference type="Proteomes" id="UP000298061">
    <property type="component" value="Unassembled WGS sequence"/>
</dbReference>
<name>A0A4Z0A7Q9_9AGAM</name>
<dbReference type="STRING" id="135208.A0A4Z0A7Q9"/>
<feature type="region of interest" description="Disordered" evidence="1">
    <location>
        <begin position="1"/>
        <end position="118"/>
    </location>
</feature>
<dbReference type="EMBL" id="SFCI01000079">
    <property type="protein sequence ID" value="TFY82775.1"/>
    <property type="molecule type" value="Genomic_DNA"/>
</dbReference>
<sequence length="486" mass="53140">MSGNNVRGPTSALTEFLRESGITATTIARRGRNANRTEQQNEEPGAGPSNSNEDESNEAGGSTRRAIDTAGYASDNLDEEDTESQPKKRRVNKADSAKQKRGKGKKAKKDDDEDYEDEDEDAYTALSKSMWTNVGSSSSKPPVGSFETCARCEAQFTVTKYTMAAVPPPGFLCHKCAKASGADPFKKPVVPRKRKPAVGRRNVVSFEDRKFPSLVSLCVQLISKHINDVEAFGDIGAANLDRIIRALCRNRSLTPENVKLFYGAGNTELTFYDATTLIPDSLCSLAYLNPNLTSLRIDFCGRINNDVVKTWSTALPALTRLELLGPYLVRPPAWIQFFETHPQLQGLTDLRLKEIGKLDDSFLDHIKTMAKLTYLDLSDPAESLSEEGLIALLSVIGPNLTEIDLSNHKLLSDDFLKEGLQPHMARIRSLVLNGLPLLTDAGGAALFEACDNEKMVLNSLSSLVVKSSATLPSTPSYSMQVVCSRS</sequence>
<proteinExistence type="predicted"/>
<keyword evidence="4" id="KW-1185">Reference proteome</keyword>
<evidence type="ECO:0000259" key="2">
    <source>
        <dbReference type="Pfam" id="PF23550"/>
    </source>
</evidence>
<dbReference type="GO" id="GO:0031146">
    <property type="term" value="P:SCF-dependent proteasomal ubiquitin-dependent protein catabolic process"/>
    <property type="evidence" value="ECO:0007669"/>
    <property type="project" value="TreeGrafter"/>
</dbReference>
<dbReference type="SUPFAM" id="SSF52047">
    <property type="entry name" value="RNI-like"/>
    <property type="match status" value="1"/>
</dbReference>
<dbReference type="Pfam" id="PF23550">
    <property type="entry name" value="zf_Tbcl_Rhp7"/>
    <property type="match status" value="1"/>
</dbReference>
<dbReference type="GO" id="GO:0019005">
    <property type="term" value="C:SCF ubiquitin ligase complex"/>
    <property type="evidence" value="ECO:0007669"/>
    <property type="project" value="TreeGrafter"/>
</dbReference>
<evidence type="ECO:0000313" key="3">
    <source>
        <dbReference type="EMBL" id="TFY82775.1"/>
    </source>
</evidence>
<feature type="domain" description="DNA repair protein rhp7 treble clef" evidence="2">
    <location>
        <begin position="143"/>
        <end position="181"/>
    </location>
</feature>
<evidence type="ECO:0000256" key="1">
    <source>
        <dbReference type="SAM" id="MobiDB-lite"/>
    </source>
</evidence>